<reference evidence="3 4" key="1">
    <citation type="submission" date="2019-02" db="EMBL/GenBank/DDBJ databases">
        <title>Genomic Encyclopedia of Type Strains, Phase IV (KMG-IV): sequencing the most valuable type-strain genomes for metagenomic binning, comparative biology and taxonomic classification.</title>
        <authorList>
            <person name="Goeker M."/>
        </authorList>
    </citation>
    <scope>NUCLEOTIDE SEQUENCE [LARGE SCALE GENOMIC DNA]</scope>
    <source>
        <strain evidence="3 4">DSM 29486</strain>
    </source>
</reference>
<dbReference type="PANTHER" id="PTHR34408:SF1">
    <property type="entry name" value="GLYCOSYL HYDROLASE FAMILY 19 DOMAIN-CONTAINING PROTEIN HI_1415"/>
    <property type="match status" value="1"/>
</dbReference>
<dbReference type="Gene3D" id="3.90.1720.10">
    <property type="entry name" value="endopeptidase domain like (from Nostoc punctiforme)"/>
    <property type="match status" value="1"/>
</dbReference>
<dbReference type="AlphaFoldDB" id="A0A4Q7PPU5"/>
<dbReference type="RefSeq" id="WP_130433772.1">
    <property type="nucleotide sequence ID" value="NZ_SGXF01000001.1"/>
</dbReference>
<dbReference type="PANTHER" id="PTHR34408">
    <property type="entry name" value="FAMILY PROTEIN, PUTATIVE-RELATED"/>
    <property type="match status" value="1"/>
</dbReference>
<dbReference type="InterPro" id="IPR052354">
    <property type="entry name" value="Cell_Wall_Dynamics_Protein"/>
</dbReference>
<dbReference type="Proteomes" id="UP000292927">
    <property type="component" value="Unassembled WGS sequence"/>
</dbReference>
<keyword evidence="1" id="KW-1133">Transmembrane helix</keyword>
<feature type="domain" description="SH3b" evidence="2">
    <location>
        <begin position="607"/>
        <end position="678"/>
    </location>
</feature>
<dbReference type="SMART" id="SM00287">
    <property type="entry name" value="SH3b"/>
    <property type="match status" value="6"/>
</dbReference>
<keyword evidence="1" id="KW-0472">Membrane</keyword>
<keyword evidence="4" id="KW-1185">Reference proteome</keyword>
<dbReference type="InterPro" id="IPR003646">
    <property type="entry name" value="SH3-like_bac-type"/>
</dbReference>
<accession>A0A4Q7PPU5</accession>
<organism evidence="3 4">
    <name type="scientific">Cuneatibacter caecimuris</name>
    <dbReference type="NCBI Taxonomy" id="1796618"/>
    <lineage>
        <taxon>Bacteria</taxon>
        <taxon>Bacillati</taxon>
        <taxon>Bacillota</taxon>
        <taxon>Clostridia</taxon>
        <taxon>Lachnospirales</taxon>
        <taxon>Lachnospiraceae</taxon>
        <taxon>Cuneatibacter</taxon>
    </lineage>
</organism>
<dbReference type="PROSITE" id="PS51781">
    <property type="entry name" value="SH3B"/>
    <property type="match status" value="1"/>
</dbReference>
<protein>
    <submittedName>
        <fullName evidence="3">SH3 domain-containing protein</fullName>
    </submittedName>
</protein>
<dbReference type="Gene3D" id="2.30.30.40">
    <property type="entry name" value="SH3 Domains"/>
    <property type="match status" value="7"/>
</dbReference>
<evidence type="ECO:0000256" key="1">
    <source>
        <dbReference type="SAM" id="Phobius"/>
    </source>
</evidence>
<proteinExistence type="predicted"/>
<name>A0A4Q7PPU5_9FIRM</name>
<comment type="caution">
    <text evidence="3">The sequence shown here is derived from an EMBL/GenBank/DDBJ whole genome shotgun (WGS) entry which is preliminary data.</text>
</comment>
<evidence type="ECO:0000313" key="4">
    <source>
        <dbReference type="Proteomes" id="UP000292927"/>
    </source>
</evidence>
<gene>
    <name evidence="3" type="ORF">EV209_1095</name>
</gene>
<sequence length="1155" mass="126965">MLTAKEVAQNAINGISKYKYVFGAKGEVCSLARINQLIQAYWTTYFSKHPGYDDLARNKAGYPCTDCSGYVCICANIPHAGSAKLFTDATEKHPLTLGDYSRIPIGAGLWKNGHVGIYIGSGQVAEASSEEVDLRIRSLGTNPVEFTNWFLIRGVDYSGAPIVHTDQIAKVVTAAAKTESYLTQMAIAQVIYNRLNDANGSFGINTDDVLSAPMFPAPAITATTGCQNAVDEVFQFGKRAFADYHLYYYCRSDDTVKKAGYLLLTEEARTVDSYCFFGKKAESFFPDDYNVWVGKIINIDYAAVYMNPSENSAVLSGTRQLENGESFLVVGEENIFYKVKLAGKNIGYVKKIYVGNPSSPDYTNTYSAWTGIANGAGYINVRTGPGTNYDLLSAWPRLNNGNSFQVIGETAGTDQYTWYKIRIAGAYEGYVRGDLVTRQTASYYASWTGIANGLGFVNVRTGAGTEYALLPECPTLNNGSAFLVVGETKGTDGLRWYRVSINGKKGFIRSDLVLQEGQSSAGYPVWNAKIYNQSGWVNVRTGPGTEHGTLSAYPRLNTGDGVEVIGEAAGKDGYIWYNIKIARKYSGYVRSDFVLSSDSPSGYHNWTGKANGRDGYVNVRSGPGIEYDNIAGCPTVNNGVSISIIGQASGSDGFVWYKVKISNQYTGYMRSDKIIRDSGTAYRKWEAIANGAGYINVRTGPGTNYGLLENYSRLNNGARFTVIGEVNSSDGYVWYHILIVGTYQGYVRSDLTLPATAAPDNSGYQTWTGIVNGAGYVNVRSGPGTEYPQIAGKPSLDNGSLVTVTGEVPGSDGTPWCSVTISGGYAGYMKKSLLLVSTPGITDNGRPVVPEHYEKWIGEILANIKGGYVYVYEQPTYASDYISSCPKVSDGELVQVVGKFTSEGRNWYGIIISNRHFGYVLETYVQGLSDKTIRAKLMATEIYNCFKELPDYQSVGFSYEVPLFNIDLGIISLEYSVQTNYTPPNQDELIYTKNIAITAGEFSDPSFEVQFASLVIELVKKNLDADLINFGEITHVIGEGEMSIEVKYDPIEKKIDIAFLFQVYSNELNDLTYILRFTFKKSDDFNPSDVAYDELWEILDASMSPGFDWAALEKIVGFIVLVILIIVLLWLTGRIEPSLWEKLVDTIKYFIPSFG</sequence>
<evidence type="ECO:0000259" key="2">
    <source>
        <dbReference type="PROSITE" id="PS51781"/>
    </source>
</evidence>
<evidence type="ECO:0000313" key="3">
    <source>
        <dbReference type="EMBL" id="RZT02962.1"/>
    </source>
</evidence>
<dbReference type="Pfam" id="PF08239">
    <property type="entry name" value="SH3_3"/>
    <property type="match status" value="4"/>
</dbReference>
<dbReference type="OrthoDB" id="2933491at2"/>
<feature type="transmembrane region" description="Helical" evidence="1">
    <location>
        <begin position="1115"/>
        <end position="1133"/>
    </location>
</feature>
<keyword evidence="1" id="KW-0812">Transmembrane</keyword>
<dbReference type="EMBL" id="SGXF01000001">
    <property type="protein sequence ID" value="RZT02962.1"/>
    <property type="molecule type" value="Genomic_DNA"/>
</dbReference>